<dbReference type="InterPro" id="IPR050430">
    <property type="entry name" value="Peptidase_S1"/>
</dbReference>
<dbReference type="Gene3D" id="2.40.10.10">
    <property type="entry name" value="Trypsin-like serine proteases"/>
    <property type="match status" value="1"/>
</dbReference>
<dbReference type="InterPro" id="IPR033116">
    <property type="entry name" value="TRYPSIN_SER"/>
</dbReference>
<reference evidence="5 6" key="1">
    <citation type="submission" date="2020-08" db="EMBL/GenBank/DDBJ databases">
        <title>Stenotrophomonas tumulicola JCM 30961.</title>
        <authorList>
            <person name="Deng Y."/>
        </authorList>
    </citation>
    <scope>NUCLEOTIDE SEQUENCE [LARGE SCALE GENOMIC DNA]</scope>
    <source>
        <strain evidence="5 6">JCM 30961</strain>
    </source>
</reference>
<evidence type="ECO:0000256" key="2">
    <source>
        <dbReference type="ARBA" id="ARBA00023157"/>
    </source>
</evidence>
<dbReference type="InterPro" id="IPR018114">
    <property type="entry name" value="TRYPSIN_HIS"/>
</dbReference>
<dbReference type="InterPro" id="IPR009003">
    <property type="entry name" value="Peptidase_S1_PA"/>
</dbReference>
<organism evidence="5 6">
    <name type="scientific">Stenotrophomonas tumulicola</name>
    <dbReference type="NCBI Taxonomy" id="1685415"/>
    <lineage>
        <taxon>Bacteria</taxon>
        <taxon>Pseudomonadati</taxon>
        <taxon>Pseudomonadota</taxon>
        <taxon>Gammaproteobacteria</taxon>
        <taxon>Lysobacterales</taxon>
        <taxon>Lysobacteraceae</taxon>
        <taxon>Stenotrophomonas</taxon>
    </lineage>
</organism>
<keyword evidence="3" id="KW-0720">Serine protease</keyword>
<keyword evidence="3 5" id="KW-0645">Protease</keyword>
<dbReference type="FunFam" id="2.40.10.10:FF:000002">
    <property type="entry name" value="Transmembrane protease serine"/>
    <property type="match status" value="1"/>
</dbReference>
<dbReference type="GO" id="GO:0006508">
    <property type="term" value="P:proteolysis"/>
    <property type="evidence" value="ECO:0007669"/>
    <property type="project" value="UniProtKB-KW"/>
</dbReference>
<name>A0A7W3FPA5_9GAMM</name>
<evidence type="ECO:0000256" key="1">
    <source>
        <dbReference type="ARBA" id="ARBA00007664"/>
    </source>
</evidence>
<keyword evidence="3" id="KW-0378">Hydrolase</keyword>
<dbReference type="PANTHER" id="PTHR24276">
    <property type="entry name" value="POLYSERASE-RELATED"/>
    <property type="match status" value="1"/>
</dbReference>
<dbReference type="AlphaFoldDB" id="A0A7W3FPA5"/>
<dbReference type="Pfam" id="PF00089">
    <property type="entry name" value="Trypsin"/>
    <property type="match status" value="1"/>
</dbReference>
<keyword evidence="2" id="KW-1015">Disulfide bond</keyword>
<sequence>MDVGDFPTQIKVNFMHRQTTSPFLPRVINDRQRRLLLGALTVSVIALGAAEASAASPAGNPSPQSLTKPFIIGGSEVAQGRYPYVAELTLKRQGSDDVPYHACGGSLISPSVVLTAAHCVTGMVGRRGAALATDLNVVVNRADQRQTHLGQERRVRYNARNGQYDIIIHPRYGEGGTHAFDVAVILLDKPVTGVEPLKLPSPGSDAMERPGALLTVAGWGNTFSDTGVDQPEGLRSVRVPVVASWECSFAYPMDNPRPSGRFQPGSMMCAGVRGQDSCQGDSGGPLFAEVPGTTTVVQVGVVSWGNGCGKAGMPGVYAKLSAPEIFEFISAYSGQ</sequence>
<dbReference type="RefSeq" id="WP_182340514.1">
    <property type="nucleotide sequence ID" value="NZ_JACGXS010000010.1"/>
</dbReference>
<comment type="similarity">
    <text evidence="1">Belongs to the peptidase S1 family.</text>
</comment>
<dbReference type="PROSITE" id="PS00134">
    <property type="entry name" value="TRYPSIN_HIS"/>
    <property type="match status" value="1"/>
</dbReference>
<dbReference type="PANTHER" id="PTHR24276:SF98">
    <property type="entry name" value="FI18310P1-RELATED"/>
    <property type="match status" value="1"/>
</dbReference>
<dbReference type="EMBL" id="JACGXS010000010">
    <property type="protein sequence ID" value="MBA8683246.1"/>
    <property type="molecule type" value="Genomic_DNA"/>
</dbReference>
<proteinExistence type="inferred from homology"/>
<feature type="domain" description="Peptidase S1" evidence="4">
    <location>
        <begin position="71"/>
        <end position="334"/>
    </location>
</feature>
<dbReference type="InterPro" id="IPR043504">
    <property type="entry name" value="Peptidase_S1_PA_chymotrypsin"/>
</dbReference>
<dbReference type="GO" id="GO:0004252">
    <property type="term" value="F:serine-type endopeptidase activity"/>
    <property type="evidence" value="ECO:0007669"/>
    <property type="project" value="InterPro"/>
</dbReference>
<comment type="caution">
    <text evidence="5">The sequence shown here is derived from an EMBL/GenBank/DDBJ whole genome shotgun (WGS) entry which is preliminary data.</text>
</comment>
<dbReference type="Proteomes" id="UP000547058">
    <property type="component" value="Unassembled WGS sequence"/>
</dbReference>
<evidence type="ECO:0000259" key="4">
    <source>
        <dbReference type="PROSITE" id="PS50240"/>
    </source>
</evidence>
<dbReference type="PROSITE" id="PS50240">
    <property type="entry name" value="TRYPSIN_DOM"/>
    <property type="match status" value="1"/>
</dbReference>
<dbReference type="SMART" id="SM00020">
    <property type="entry name" value="Tryp_SPc"/>
    <property type="match status" value="1"/>
</dbReference>
<gene>
    <name evidence="5" type="ORF">H4O11_15720</name>
</gene>
<dbReference type="PROSITE" id="PS00135">
    <property type="entry name" value="TRYPSIN_SER"/>
    <property type="match status" value="1"/>
</dbReference>
<evidence type="ECO:0000313" key="5">
    <source>
        <dbReference type="EMBL" id="MBA8683246.1"/>
    </source>
</evidence>
<evidence type="ECO:0000256" key="3">
    <source>
        <dbReference type="RuleBase" id="RU363034"/>
    </source>
</evidence>
<evidence type="ECO:0000313" key="6">
    <source>
        <dbReference type="Proteomes" id="UP000547058"/>
    </source>
</evidence>
<dbReference type="SUPFAM" id="SSF50494">
    <property type="entry name" value="Trypsin-like serine proteases"/>
    <property type="match status" value="1"/>
</dbReference>
<protein>
    <submittedName>
        <fullName evidence="5">Serine protease</fullName>
    </submittedName>
</protein>
<dbReference type="PRINTS" id="PR00722">
    <property type="entry name" value="CHYMOTRYPSIN"/>
</dbReference>
<dbReference type="CDD" id="cd00190">
    <property type="entry name" value="Tryp_SPc"/>
    <property type="match status" value="1"/>
</dbReference>
<dbReference type="InterPro" id="IPR001254">
    <property type="entry name" value="Trypsin_dom"/>
</dbReference>
<keyword evidence="6" id="KW-1185">Reference proteome</keyword>
<dbReference type="InterPro" id="IPR001314">
    <property type="entry name" value="Peptidase_S1A"/>
</dbReference>
<accession>A0A7W3FPA5</accession>